<dbReference type="EMBL" id="CP016181">
    <property type="protein sequence ID" value="AWY00688.1"/>
    <property type="molecule type" value="Genomic_DNA"/>
</dbReference>
<evidence type="ECO:0000256" key="1">
    <source>
        <dbReference type="SAM" id="SignalP"/>
    </source>
</evidence>
<dbReference type="Proteomes" id="UP000249898">
    <property type="component" value="Chromosome"/>
</dbReference>
<protein>
    <recommendedName>
        <fullName evidence="4">DUF4142 domain-containing protein</fullName>
    </recommendedName>
</protein>
<sequence>MKKLFLKKLQSLTAIFVLNAVPVSFAQSSISYEAVGSLTRVLTDERKNTLASVGAQERSLKQRYLDNSLAYIQKHADQPTNYQYQLALALVEEAYQDDYDTLLDQYEYELGHAVTVANPDLAPTIKNKAEEELMTLKIMRRSKIAEFNRQFGTA</sequence>
<proteinExistence type="predicted"/>
<evidence type="ECO:0008006" key="4">
    <source>
        <dbReference type="Google" id="ProtNLM"/>
    </source>
</evidence>
<dbReference type="AlphaFoldDB" id="A0A2Z4PSY1"/>
<dbReference type="OrthoDB" id="6104954at2"/>
<dbReference type="RefSeq" id="WP_112138523.1">
    <property type="nucleotide sequence ID" value="NZ_CP016181.1"/>
</dbReference>
<organism evidence="2 3">
    <name type="scientific">Marinomonas primoryensis</name>
    <dbReference type="NCBI Taxonomy" id="178399"/>
    <lineage>
        <taxon>Bacteria</taxon>
        <taxon>Pseudomonadati</taxon>
        <taxon>Pseudomonadota</taxon>
        <taxon>Gammaproteobacteria</taxon>
        <taxon>Oceanospirillales</taxon>
        <taxon>Oceanospirillaceae</taxon>
        <taxon>Marinomonas</taxon>
    </lineage>
</organism>
<feature type="chain" id="PRO_5016452287" description="DUF4142 domain-containing protein" evidence="1">
    <location>
        <begin position="27"/>
        <end position="154"/>
    </location>
</feature>
<keyword evidence="1" id="KW-0732">Signal</keyword>
<gene>
    <name evidence="2" type="ORF">A8139_12355</name>
</gene>
<reference evidence="2 3" key="1">
    <citation type="submission" date="2016-06" db="EMBL/GenBank/DDBJ databases">
        <title>The sequenced genome of the ice-adhering bacterium Marinomonas primoryensis, from Antarctica.</title>
        <authorList>
            <person name="Graham L."/>
            <person name="Vance T.D.R."/>
            <person name="Davies P.L."/>
        </authorList>
    </citation>
    <scope>NUCLEOTIDE SEQUENCE [LARGE SCALE GENOMIC DNA]</scope>
    <source>
        <strain evidence="2 3">AceL</strain>
    </source>
</reference>
<name>A0A2Z4PSY1_9GAMM</name>
<evidence type="ECO:0000313" key="2">
    <source>
        <dbReference type="EMBL" id="AWY00688.1"/>
    </source>
</evidence>
<accession>A0A2Z4PSY1</accession>
<feature type="signal peptide" evidence="1">
    <location>
        <begin position="1"/>
        <end position="26"/>
    </location>
</feature>
<evidence type="ECO:0000313" key="3">
    <source>
        <dbReference type="Proteomes" id="UP000249898"/>
    </source>
</evidence>